<evidence type="ECO:0000313" key="1">
    <source>
        <dbReference type="EMBL" id="KAG0269584.1"/>
    </source>
</evidence>
<dbReference type="AlphaFoldDB" id="A0AAD4D641"/>
<keyword evidence="2" id="KW-1185">Reference proteome</keyword>
<protein>
    <submittedName>
        <fullName evidence="1">Uncharacterized protein</fullName>
    </submittedName>
</protein>
<proteinExistence type="predicted"/>
<sequence length="107" mass="11948">MGSPVELSGAGAVDVPVDMRILPDSATRAHLTDLYYKNHYLTLPMVQREVLRVCEENIHIPHCLFLCNAVYFAGSLFLNNATSSAESAGEEYFLHGQGKLHQFQMIH</sequence>
<comment type="caution">
    <text evidence="1">The sequence shown here is derived from an EMBL/GenBank/DDBJ whole genome shotgun (WGS) entry which is preliminary data.</text>
</comment>
<dbReference type="EMBL" id="JAAAIL010001417">
    <property type="protein sequence ID" value="KAG0269584.1"/>
    <property type="molecule type" value="Genomic_DNA"/>
</dbReference>
<organism evidence="1 2">
    <name type="scientific">Linnemannia exigua</name>
    <dbReference type="NCBI Taxonomy" id="604196"/>
    <lineage>
        <taxon>Eukaryota</taxon>
        <taxon>Fungi</taxon>
        <taxon>Fungi incertae sedis</taxon>
        <taxon>Mucoromycota</taxon>
        <taxon>Mortierellomycotina</taxon>
        <taxon>Mortierellomycetes</taxon>
        <taxon>Mortierellales</taxon>
        <taxon>Mortierellaceae</taxon>
        <taxon>Linnemannia</taxon>
    </lineage>
</organism>
<reference evidence="1" key="1">
    <citation type="journal article" date="2020" name="Fungal Divers.">
        <title>Resolving the Mortierellaceae phylogeny through synthesis of multi-gene phylogenetics and phylogenomics.</title>
        <authorList>
            <person name="Vandepol N."/>
            <person name="Liber J."/>
            <person name="Desiro A."/>
            <person name="Na H."/>
            <person name="Kennedy M."/>
            <person name="Barry K."/>
            <person name="Grigoriev I.V."/>
            <person name="Miller A.N."/>
            <person name="O'Donnell K."/>
            <person name="Stajich J.E."/>
            <person name="Bonito G."/>
        </authorList>
    </citation>
    <scope>NUCLEOTIDE SEQUENCE</scope>
    <source>
        <strain evidence="1">NRRL 28262</strain>
    </source>
</reference>
<accession>A0AAD4D641</accession>
<dbReference type="Proteomes" id="UP001194580">
    <property type="component" value="Unassembled WGS sequence"/>
</dbReference>
<name>A0AAD4D641_9FUNG</name>
<gene>
    <name evidence="1" type="ORF">BGZ95_002024</name>
</gene>
<evidence type="ECO:0000313" key="2">
    <source>
        <dbReference type="Proteomes" id="UP001194580"/>
    </source>
</evidence>